<dbReference type="EMBL" id="DS231710">
    <property type="protein sequence ID" value="KNB11813.1"/>
    <property type="molecule type" value="Genomic_DNA"/>
</dbReference>
<protein>
    <submittedName>
        <fullName evidence="1">Uncharacterized protein</fullName>
    </submittedName>
</protein>
<sequence>MSSDVIFVTTSRHGASIVSEPRVDGVLAGGEWTTDLL</sequence>
<reference evidence="1" key="1">
    <citation type="submission" date="2007-04" db="EMBL/GenBank/DDBJ databases">
        <authorList>
            <consortium name="The Broad Institute Genome Sequencing Platform"/>
            <person name="Birren B."/>
            <person name="Lander E."/>
            <person name="Galagan J."/>
            <person name="Nusbaum C."/>
            <person name="Devon K."/>
            <person name="Ma L.-J."/>
            <person name="Jaffe D."/>
            <person name="Butler J."/>
            <person name="Alvarez P."/>
            <person name="Gnerre S."/>
            <person name="Grabherr M."/>
            <person name="Kleber M."/>
            <person name="Mauceli E."/>
            <person name="Brockman W."/>
            <person name="MacCallum I.A."/>
            <person name="Young S."/>
            <person name="LaButti K."/>
            <person name="DeCaprio D."/>
            <person name="Crawford M."/>
            <person name="Koehrsen M."/>
            <person name="Engels R."/>
            <person name="Montgomery P."/>
            <person name="Pearson M."/>
            <person name="Howarth C."/>
            <person name="Larson L."/>
            <person name="White J."/>
            <person name="O'Leary S."/>
            <person name="Kodira C."/>
            <person name="Zeng Q."/>
            <person name="Yandava C."/>
            <person name="Alvarado L."/>
            <person name="Kistler C."/>
            <person name="Shim W.-B."/>
            <person name="Kang S."/>
            <person name="Woloshuk C."/>
        </authorList>
    </citation>
    <scope>NUCLEOTIDE SEQUENCE</scope>
    <source>
        <strain evidence="1">4287</strain>
    </source>
</reference>
<accession>A0A0J9VL52</accession>
<proteinExistence type="predicted"/>
<name>A0A0J9VL52_FUSO4</name>
<dbReference type="KEGG" id="fox:FOXG_20566"/>
<reference evidence="1" key="2">
    <citation type="journal article" date="2010" name="Nature">
        <title>Comparative genomics reveals mobile pathogenicity chromosomes in Fusarium.</title>
        <authorList>
            <person name="Ma L.J."/>
            <person name="van der Does H.C."/>
            <person name="Borkovich K.A."/>
            <person name="Coleman J.J."/>
            <person name="Daboussi M.J."/>
            <person name="Di Pietro A."/>
            <person name="Dufresne M."/>
            <person name="Freitag M."/>
            <person name="Grabherr M."/>
            <person name="Henrissat B."/>
            <person name="Houterman P.M."/>
            <person name="Kang S."/>
            <person name="Shim W.B."/>
            <person name="Woloshuk C."/>
            <person name="Xie X."/>
            <person name="Xu J.R."/>
            <person name="Antoniw J."/>
            <person name="Baker S.E."/>
            <person name="Bluhm B.H."/>
            <person name="Breakspear A."/>
            <person name="Brown D.W."/>
            <person name="Butchko R.A."/>
            <person name="Chapman S."/>
            <person name="Coulson R."/>
            <person name="Coutinho P.M."/>
            <person name="Danchin E.G."/>
            <person name="Diener A."/>
            <person name="Gale L.R."/>
            <person name="Gardiner D.M."/>
            <person name="Goff S."/>
            <person name="Hammond-Kosack K.E."/>
            <person name="Hilburn K."/>
            <person name="Hua-Van A."/>
            <person name="Jonkers W."/>
            <person name="Kazan K."/>
            <person name="Kodira C.D."/>
            <person name="Koehrsen M."/>
            <person name="Kumar L."/>
            <person name="Lee Y.H."/>
            <person name="Li L."/>
            <person name="Manners J.M."/>
            <person name="Miranda-Saavedra D."/>
            <person name="Mukherjee M."/>
            <person name="Park G."/>
            <person name="Park J."/>
            <person name="Park S.Y."/>
            <person name="Proctor R.H."/>
            <person name="Regev A."/>
            <person name="Ruiz-Roldan M.C."/>
            <person name="Sain D."/>
            <person name="Sakthikumar S."/>
            <person name="Sykes S."/>
            <person name="Schwartz D.C."/>
            <person name="Turgeon B.G."/>
            <person name="Wapinski I."/>
            <person name="Yoder O."/>
            <person name="Young S."/>
            <person name="Zeng Q."/>
            <person name="Zhou S."/>
            <person name="Galagan J."/>
            <person name="Cuomo C.A."/>
            <person name="Kistler H.C."/>
            <person name="Rep M."/>
        </authorList>
    </citation>
    <scope>NUCLEOTIDE SEQUENCE [LARGE SCALE GENOMIC DNA]</scope>
    <source>
        <strain evidence="1">4287</strain>
    </source>
</reference>
<dbReference type="VEuPathDB" id="FungiDB:FOXG_20566"/>
<dbReference type="Proteomes" id="UP000009097">
    <property type="component" value="Unassembled WGS sequence"/>
</dbReference>
<dbReference type="AlphaFoldDB" id="A0A0J9VL52"/>
<evidence type="ECO:0000313" key="1">
    <source>
        <dbReference type="EMBL" id="KNB11813.1"/>
    </source>
</evidence>
<organism evidence="1 2">
    <name type="scientific">Fusarium oxysporum f. sp. lycopersici (strain 4287 / CBS 123668 / FGSC 9935 / NRRL 34936)</name>
    <name type="common">Fusarium vascular wilt of tomato</name>
    <dbReference type="NCBI Taxonomy" id="426428"/>
    <lineage>
        <taxon>Eukaryota</taxon>
        <taxon>Fungi</taxon>
        <taxon>Dikarya</taxon>
        <taxon>Ascomycota</taxon>
        <taxon>Pezizomycotina</taxon>
        <taxon>Sordariomycetes</taxon>
        <taxon>Hypocreomycetidae</taxon>
        <taxon>Hypocreales</taxon>
        <taxon>Nectriaceae</taxon>
        <taxon>Fusarium</taxon>
        <taxon>Fusarium oxysporum species complex</taxon>
    </lineage>
</organism>
<evidence type="ECO:0000313" key="2">
    <source>
        <dbReference type="Proteomes" id="UP000009097"/>
    </source>
</evidence>
<dbReference type="RefSeq" id="XP_018249858.1">
    <property type="nucleotide sequence ID" value="XM_018400845.1"/>
</dbReference>
<dbReference type="GeneID" id="28961272"/>
<gene>
    <name evidence="1" type="ORF">FOXG_20566</name>
</gene>